<name>A0AAU9S7C5_THLAR</name>
<reference evidence="1 2" key="1">
    <citation type="submission" date="2022-03" db="EMBL/GenBank/DDBJ databases">
        <authorList>
            <person name="Nunn A."/>
            <person name="Chopra R."/>
            <person name="Nunn A."/>
            <person name="Contreras Garrido A."/>
        </authorList>
    </citation>
    <scope>NUCLEOTIDE SEQUENCE [LARGE SCALE GENOMIC DNA]</scope>
</reference>
<protein>
    <submittedName>
        <fullName evidence="1">Uncharacterized protein</fullName>
    </submittedName>
</protein>
<accession>A0AAU9S7C5</accession>
<dbReference type="AlphaFoldDB" id="A0AAU9S7C5"/>
<dbReference type="Proteomes" id="UP000836841">
    <property type="component" value="Unassembled WGS sequence"/>
</dbReference>
<keyword evidence="2" id="KW-1185">Reference proteome</keyword>
<gene>
    <name evidence="1" type="ORF">TAV2_LOCUS12047</name>
</gene>
<proteinExistence type="predicted"/>
<evidence type="ECO:0000313" key="2">
    <source>
        <dbReference type="Proteomes" id="UP000836841"/>
    </source>
</evidence>
<comment type="caution">
    <text evidence="1">The sequence shown here is derived from an EMBL/GenBank/DDBJ whole genome shotgun (WGS) entry which is preliminary data.</text>
</comment>
<evidence type="ECO:0000313" key="1">
    <source>
        <dbReference type="EMBL" id="CAH2056854.1"/>
    </source>
</evidence>
<sequence length="62" mass="7030">MATHDEGQKCIFGTRKFIVFCVLRADASQDVTQELRVSAMFTHHQKTVIVDSAIPIQRRGKL</sequence>
<organism evidence="1 2">
    <name type="scientific">Thlaspi arvense</name>
    <name type="common">Field penny-cress</name>
    <dbReference type="NCBI Taxonomy" id="13288"/>
    <lineage>
        <taxon>Eukaryota</taxon>
        <taxon>Viridiplantae</taxon>
        <taxon>Streptophyta</taxon>
        <taxon>Embryophyta</taxon>
        <taxon>Tracheophyta</taxon>
        <taxon>Spermatophyta</taxon>
        <taxon>Magnoliopsida</taxon>
        <taxon>eudicotyledons</taxon>
        <taxon>Gunneridae</taxon>
        <taxon>Pentapetalae</taxon>
        <taxon>rosids</taxon>
        <taxon>malvids</taxon>
        <taxon>Brassicales</taxon>
        <taxon>Brassicaceae</taxon>
        <taxon>Thlaspideae</taxon>
        <taxon>Thlaspi</taxon>
    </lineage>
</organism>
<dbReference type="EMBL" id="CAJVSB020000602">
    <property type="protein sequence ID" value="CAH2056854.1"/>
    <property type="molecule type" value="Genomic_DNA"/>
</dbReference>